<evidence type="ECO:0000256" key="8">
    <source>
        <dbReference type="ARBA" id="ARBA00023264"/>
    </source>
</evidence>
<keyword evidence="3" id="KW-0808">Transferase</keyword>
<keyword evidence="5 10" id="KW-0418">Kinase</keyword>
<accession>A0A212TFM4</accession>
<dbReference type="SMART" id="SM00046">
    <property type="entry name" value="DAGKc"/>
    <property type="match status" value="1"/>
</dbReference>
<sequence length="312" mass="33268">MRSPHGALRRAAVIANPVKFPDVDLLRHQLTQVCREHGWDDPWWALTTVEDPGGTQTERALEAGCDLVVPVGGDGTVRAVASSLIGTDVPLGLVPGGTGNLLARNLDLPVHSRREALAVAITGRDRRIDVGQVRAWEEDGTLHEEHFLVMAGVGMDAAVMEATDAEVKRRMGWLAYLGSAVRLSGDQPVVAGIRLDDEELVTRKVRSVVFGNVGRVQGGMPVLPDALVDDGRLDTAIVAPRGITGWPGVAASMLTRGSLGGQNATYHQGDRVDVRLAEPTPAQVDGDPLGRVTRMAARVLPGALTVRVRSDH</sequence>
<dbReference type="RefSeq" id="WP_234994287.1">
    <property type="nucleotide sequence ID" value="NZ_FYEZ01000001.1"/>
</dbReference>
<evidence type="ECO:0000256" key="6">
    <source>
        <dbReference type="ARBA" id="ARBA00022840"/>
    </source>
</evidence>
<dbReference type="Pfam" id="PF19279">
    <property type="entry name" value="YegS_C"/>
    <property type="match status" value="1"/>
</dbReference>
<evidence type="ECO:0000256" key="7">
    <source>
        <dbReference type="ARBA" id="ARBA00023209"/>
    </source>
</evidence>
<feature type="domain" description="DAGKc" evidence="9">
    <location>
        <begin position="6"/>
        <end position="137"/>
    </location>
</feature>
<keyword evidence="11" id="KW-1185">Reference proteome</keyword>
<keyword evidence="4" id="KW-0547">Nucleotide-binding</keyword>
<comment type="similarity">
    <text evidence="2">Belongs to the diacylglycerol/lipid kinase family.</text>
</comment>
<dbReference type="PANTHER" id="PTHR12358">
    <property type="entry name" value="SPHINGOSINE KINASE"/>
    <property type="match status" value="1"/>
</dbReference>
<dbReference type="AlphaFoldDB" id="A0A212TFM4"/>
<dbReference type="InterPro" id="IPR050187">
    <property type="entry name" value="Lipid_Phosphate_FormReg"/>
</dbReference>
<dbReference type="Proteomes" id="UP000198122">
    <property type="component" value="Unassembled WGS sequence"/>
</dbReference>
<dbReference type="PROSITE" id="PS50146">
    <property type="entry name" value="DAGK"/>
    <property type="match status" value="1"/>
</dbReference>
<evidence type="ECO:0000313" key="11">
    <source>
        <dbReference type="Proteomes" id="UP000198122"/>
    </source>
</evidence>
<keyword evidence="8" id="KW-1208">Phospholipid metabolism</keyword>
<dbReference type="Pfam" id="PF00781">
    <property type="entry name" value="DAGK_cat"/>
    <property type="match status" value="1"/>
</dbReference>
<keyword evidence="6" id="KW-0067">ATP-binding</keyword>
<dbReference type="InterPro" id="IPR001206">
    <property type="entry name" value="Diacylglycerol_kinase_cat_dom"/>
</dbReference>
<dbReference type="SUPFAM" id="SSF111331">
    <property type="entry name" value="NAD kinase/diacylglycerol kinase-like"/>
    <property type="match status" value="1"/>
</dbReference>
<reference evidence="10 11" key="1">
    <citation type="submission" date="2017-06" db="EMBL/GenBank/DDBJ databases">
        <authorList>
            <person name="Kim H.J."/>
            <person name="Triplett B.A."/>
        </authorList>
    </citation>
    <scope>NUCLEOTIDE SEQUENCE [LARGE SCALE GENOMIC DNA]</scope>
    <source>
        <strain evidence="10 11">DSM 22179</strain>
    </source>
</reference>
<evidence type="ECO:0000256" key="5">
    <source>
        <dbReference type="ARBA" id="ARBA00022777"/>
    </source>
</evidence>
<evidence type="ECO:0000256" key="1">
    <source>
        <dbReference type="ARBA" id="ARBA00001946"/>
    </source>
</evidence>
<keyword evidence="7" id="KW-0444">Lipid biosynthesis</keyword>
<dbReference type="InterPro" id="IPR017438">
    <property type="entry name" value="ATP-NAD_kinase_N"/>
</dbReference>
<proteinExistence type="inferred from homology"/>
<dbReference type="Gene3D" id="2.60.200.40">
    <property type="match status" value="1"/>
</dbReference>
<dbReference type="EMBL" id="FYEZ01000001">
    <property type="protein sequence ID" value="SNC64626.1"/>
    <property type="molecule type" value="Genomic_DNA"/>
</dbReference>
<keyword evidence="7" id="KW-0594">Phospholipid biosynthesis</keyword>
<dbReference type="InterPro" id="IPR016064">
    <property type="entry name" value="NAD/diacylglycerol_kinase_sf"/>
</dbReference>
<dbReference type="PANTHER" id="PTHR12358:SF54">
    <property type="entry name" value="SPHINGOSINE KINASE RELATED PROTEIN"/>
    <property type="match status" value="1"/>
</dbReference>
<keyword evidence="7" id="KW-0443">Lipid metabolism</keyword>
<evidence type="ECO:0000256" key="2">
    <source>
        <dbReference type="ARBA" id="ARBA00005983"/>
    </source>
</evidence>
<gene>
    <name evidence="10" type="ORF">SAMN05445756_1150</name>
</gene>
<evidence type="ECO:0000259" key="9">
    <source>
        <dbReference type="PROSITE" id="PS50146"/>
    </source>
</evidence>
<name>A0A212TFM4_9MICO</name>
<dbReference type="InterPro" id="IPR045540">
    <property type="entry name" value="YegS/DAGK_C"/>
</dbReference>
<evidence type="ECO:0000256" key="3">
    <source>
        <dbReference type="ARBA" id="ARBA00022679"/>
    </source>
</evidence>
<evidence type="ECO:0000313" key="10">
    <source>
        <dbReference type="EMBL" id="SNC64626.1"/>
    </source>
</evidence>
<comment type="cofactor">
    <cofactor evidence="1">
        <name>Mg(2+)</name>
        <dbReference type="ChEBI" id="CHEBI:18420"/>
    </cofactor>
</comment>
<dbReference type="GO" id="GO:0005524">
    <property type="term" value="F:ATP binding"/>
    <property type="evidence" value="ECO:0007669"/>
    <property type="project" value="UniProtKB-KW"/>
</dbReference>
<dbReference type="GO" id="GO:0016301">
    <property type="term" value="F:kinase activity"/>
    <property type="evidence" value="ECO:0007669"/>
    <property type="project" value="UniProtKB-KW"/>
</dbReference>
<dbReference type="GO" id="GO:0008654">
    <property type="term" value="P:phospholipid biosynthetic process"/>
    <property type="evidence" value="ECO:0007669"/>
    <property type="project" value="UniProtKB-KW"/>
</dbReference>
<dbReference type="Gene3D" id="3.40.50.10330">
    <property type="entry name" value="Probable inorganic polyphosphate/atp-NAD kinase, domain 1"/>
    <property type="match status" value="1"/>
</dbReference>
<organism evidence="10 11">
    <name type="scientific">Kytococcus aerolatus</name>
    <dbReference type="NCBI Taxonomy" id="592308"/>
    <lineage>
        <taxon>Bacteria</taxon>
        <taxon>Bacillati</taxon>
        <taxon>Actinomycetota</taxon>
        <taxon>Actinomycetes</taxon>
        <taxon>Micrococcales</taxon>
        <taxon>Kytococcaceae</taxon>
        <taxon>Kytococcus</taxon>
    </lineage>
</organism>
<protein>
    <submittedName>
        <fullName evidence="10">Diacylglycerol kinase family enzyme</fullName>
    </submittedName>
</protein>
<evidence type="ECO:0000256" key="4">
    <source>
        <dbReference type="ARBA" id="ARBA00022741"/>
    </source>
</evidence>